<feature type="compositionally biased region" description="Polar residues" evidence="3">
    <location>
        <begin position="284"/>
        <end position="299"/>
    </location>
</feature>
<keyword evidence="2" id="KW-0597">Phosphoprotein</keyword>
<feature type="compositionally biased region" description="Polar residues" evidence="3">
    <location>
        <begin position="1073"/>
        <end position="1094"/>
    </location>
</feature>
<feature type="compositionally biased region" description="Pro residues" evidence="3">
    <location>
        <begin position="2163"/>
        <end position="2172"/>
    </location>
</feature>
<feature type="compositionally biased region" description="Low complexity" evidence="3">
    <location>
        <begin position="726"/>
        <end position="743"/>
    </location>
</feature>
<protein>
    <recommendedName>
        <fullName evidence="4">Rap-GAP domain-containing protein</fullName>
    </recommendedName>
</protein>
<dbReference type="SUPFAM" id="SSF111347">
    <property type="entry name" value="Rap/Ran-GAP"/>
    <property type="match status" value="1"/>
</dbReference>
<dbReference type="GO" id="GO:0005634">
    <property type="term" value="C:nucleus"/>
    <property type="evidence" value="ECO:0007669"/>
    <property type="project" value="InterPro"/>
</dbReference>
<feature type="region of interest" description="Disordered" evidence="3">
    <location>
        <begin position="670"/>
        <end position="772"/>
    </location>
</feature>
<evidence type="ECO:0000259" key="4">
    <source>
        <dbReference type="PROSITE" id="PS50085"/>
    </source>
</evidence>
<dbReference type="PROSITE" id="PS50085">
    <property type="entry name" value="RAPGAP"/>
    <property type="match status" value="1"/>
</dbReference>
<dbReference type="InterPro" id="IPR000331">
    <property type="entry name" value="Rap/Ran_GAP_dom"/>
</dbReference>
<proteinExistence type="predicted"/>
<evidence type="ECO:0000256" key="3">
    <source>
        <dbReference type="SAM" id="MobiDB-lite"/>
    </source>
</evidence>
<feature type="compositionally biased region" description="Basic and acidic residues" evidence="3">
    <location>
        <begin position="1450"/>
        <end position="1468"/>
    </location>
</feature>
<accession>A0A507E880</accession>
<evidence type="ECO:0000313" key="6">
    <source>
        <dbReference type="Proteomes" id="UP000318582"/>
    </source>
</evidence>
<dbReference type="InterPro" id="IPR035974">
    <property type="entry name" value="Rap/Ran-GAP_sf"/>
</dbReference>
<feature type="region of interest" description="Disordered" evidence="3">
    <location>
        <begin position="1142"/>
        <end position="1207"/>
    </location>
</feature>
<feature type="compositionally biased region" description="Basic residues" evidence="3">
    <location>
        <begin position="2147"/>
        <end position="2156"/>
    </location>
</feature>
<dbReference type="Pfam" id="PF20412">
    <property type="entry name" value="RALGAPB_N"/>
    <property type="match status" value="1"/>
</dbReference>
<gene>
    <name evidence="5" type="ORF">PhCBS80983_g02342</name>
</gene>
<feature type="compositionally biased region" description="Low complexity" evidence="3">
    <location>
        <begin position="1437"/>
        <end position="1447"/>
    </location>
</feature>
<dbReference type="STRING" id="109895.A0A507E880"/>
<evidence type="ECO:0000256" key="1">
    <source>
        <dbReference type="ARBA" id="ARBA00022468"/>
    </source>
</evidence>
<dbReference type="GO" id="GO:0005096">
    <property type="term" value="F:GTPase activator activity"/>
    <property type="evidence" value="ECO:0007669"/>
    <property type="project" value="UniProtKB-KW"/>
</dbReference>
<keyword evidence="1" id="KW-0343">GTPase activation</keyword>
<dbReference type="PANTHER" id="PTHR10063">
    <property type="entry name" value="TUBERIN"/>
    <property type="match status" value="1"/>
</dbReference>
<feature type="region of interest" description="Disordered" evidence="3">
    <location>
        <begin position="1071"/>
        <end position="1096"/>
    </location>
</feature>
<feature type="compositionally biased region" description="Low complexity" evidence="3">
    <location>
        <begin position="672"/>
        <end position="696"/>
    </location>
</feature>
<evidence type="ECO:0000313" key="5">
    <source>
        <dbReference type="EMBL" id="TPX59587.1"/>
    </source>
</evidence>
<feature type="compositionally biased region" description="Basic and acidic residues" evidence="3">
    <location>
        <begin position="1187"/>
        <end position="1200"/>
    </location>
</feature>
<feature type="region of interest" description="Disordered" evidence="3">
    <location>
        <begin position="1597"/>
        <end position="1623"/>
    </location>
</feature>
<feature type="compositionally biased region" description="Basic residues" evidence="3">
    <location>
        <begin position="1773"/>
        <end position="1783"/>
    </location>
</feature>
<dbReference type="GO" id="GO:0005737">
    <property type="term" value="C:cytoplasm"/>
    <property type="evidence" value="ECO:0007669"/>
    <property type="project" value="TreeGrafter"/>
</dbReference>
<dbReference type="Gene3D" id="3.40.50.11210">
    <property type="entry name" value="Rap/Ran-GAP"/>
    <property type="match status" value="1"/>
</dbReference>
<keyword evidence="6" id="KW-1185">Reference proteome</keyword>
<feature type="compositionally biased region" description="Polar residues" evidence="3">
    <location>
        <begin position="343"/>
        <end position="354"/>
    </location>
</feature>
<dbReference type="InterPro" id="IPR046859">
    <property type="entry name" value="RGPA/RALGAPB_N"/>
</dbReference>
<feature type="region of interest" description="Disordered" evidence="3">
    <location>
        <begin position="1747"/>
        <end position="1789"/>
    </location>
</feature>
<evidence type="ECO:0000256" key="2">
    <source>
        <dbReference type="ARBA" id="ARBA00022553"/>
    </source>
</evidence>
<dbReference type="InterPro" id="IPR027107">
    <property type="entry name" value="Tuberin/Ral-act_asu"/>
</dbReference>
<feature type="domain" description="Rap-GAP" evidence="4">
    <location>
        <begin position="1872"/>
        <end position="2084"/>
    </location>
</feature>
<dbReference type="PANTHER" id="PTHR10063:SF11">
    <property type="entry name" value="RHO GTPASE-ACTIVATING PROTEIN CG5521-RELATED"/>
    <property type="match status" value="1"/>
</dbReference>
<feature type="region of interest" description="Disordered" evidence="3">
    <location>
        <begin position="2135"/>
        <end position="2199"/>
    </location>
</feature>
<sequence>MIDEKRTEKLLKRAKPFLDEKLKAKQRLASLYSFMENSTEQDQAKFFQQHDYQVYTVMFDCFTHQVEKIKSREKPEKPLPITSKEVTDLFRILYILKRIALFLPEKIRSGWQRRSIVGILQTLLASTNHPKLRIEGLRILLLYLTPQTSESHETTLIYANAIPLAVFEPFPLPKVIKPADDYCLESQAADMDAPECSHPWMGEGKGTIRQEPIEWERRIHTLGAASAAGGQTSMDKTALLPSLMPTTSYDSVDLFEEVLQHLVTVAGSDPLAPPRRSSRQRSSVTGTTITDASRPQSVDNLRHSESALNIPAVPPPRSLPGSKRSSVVGIDEGSSLRSRERGNTTPSSPVSPQIDSDKHEKMATPPPPPTAPIPLAVMWDYFKKYYLRLLFPRVSRLNGLEIADGEGFATCPPQLLHSLINFLIRNCVDAPLSPASSALRSLLLGSDQANVEMVHEWLRQAMLIPCAWSDVLRGSVGVMRVWLGLPNDDRPPFLQLRSQSRVDVGTELPDNNHVDAFARRYIRFMRLAFSQKIDDVEHMDAQLAIFHEVLNMYRSLTLEVVPSLSSQTWRTLTSSLLDITAHVLCQTSPYAVVRDPAMANEVAEYIFETVFTTWVRSGIRDDEMWRTLRMVMEPCTMWKECIHQWEVITMDLTGIISTHTYGIELDSRFATQSARPSSSSQSHRRSPGQPRRPQSSTLSFRQPSLSVPSSAPLQVGKRDRANSILSTSTSTTRRSRAETVSTTPSTGLKGAKSDTELSQPVTKTVPGMFHTPSQVSEGRAWGLEFFATKHKDPVVVADSKAALHGGTEELDDDPLVLSKKGIGTAARDTKGSTNSLMSVNVEANDNPAQIPILMLRRGPTTTEFGDLGSMTTWNAETALFAWENILCVLGDLNDIKSPSNHADAMRCVREVWDALESIRLAQPFESEIEIKMPPLFKFATWLFKAADLADDRVDGRAVAYGCMCRMMCRRHDQPFSNDYYPHFYRLLVKGLAGDDAQVITEIMANGKKLFALGLPGSYILVEPVLRCVRRLFVATEAPTVVLPVAVRQDAITILSALTSVANYFGEPEPPRLTQRSVSSLASQDTQGLAPSRMSSPDGVLIGASRPLSLSINIPSPAKPPVLSPSPAALAAAARSKISMEGLFSPNSARSPEPYLKTQPGKNSFEMLVEPPPPSPISLARHTASPRSQEHLAKTPTDENKPPTAAASPISPIVPLLEEVPLSHVRPLGYTELKVLLKETLLALVEEERRSIESDDGNPETLAMLHWSITVMAFDEMMNCQRPVHEIVDDCVNSLLDLLTCGNLKVVYAAADGLTFLAQNHSMLPYLDRPVLQGIVEKLIGALTEQLLLSAPTTATHSPQTRAHIVSRLLYCLLDWAMVFPPEVWAVPKISHMVFEAIENAMTVVEEPEPTSPTIEPDRTVASLRRQRGSIYDPAAPSSGSGTGTQSGLIPRDRKSPMELRSSVSEKSDVSAVSGTRAGSPAVRPGPEDSSSGNSLIRETAENVLMHIVHHVNNFAPPHGASMLNSQLLDPALQEEPKEGEKYLYLSLNGTTLITLVDMPGQTPSETRARMIIRDMTGRYTWDSHLFYESLQKMQQRVNDSKRRTSLENLEAESEPSMKRSRTDPCQYQGVVATLKIPKDVTIEERPRVLAPDEVTYVREKDKMPLWEADVGVETADMLDELLQFIGTEHPDCLLTEGNPLNVSPPIYPPTREAVFEMSENLQRQITMEQQCLMSFPSAYGLTASGRKGSSHHDMYINDDGSSYPAPHPPSGDHHHHSMRRRATVPHVQQQLLQQTSGLVSYRSQISLHASSQDDLTAPNGYVHVKPIPYPKKIPPFQRARLLLSHLGHVDFDSLKNGNLHLLAETPALYRDIKVLDRKHGRETVKLAVIYVAPGQEDEQSIFRNTHGSSEYRDFVASLGWEVDLATHPGFLGGLEKSLANGATATYYCTSTFEMLFHDVTKMPVDPTDEKQLKKKRHIGNDHVHIVWNEHHREYRRGTIGGDFGNAQLIVTPRTDGLFWVQVLRDDKIPSFGPLHGHAVVNKRILGPLVRQTALNAYRAALAIGEAQMKHHSNTVNKHQPHQQLQHPLMHTHVPQTRHAFTARREDISTISDRHKVAKWTFEKFVNCVFAADSEHSASHTNPPSGQHHSHHHHHQQKYHDASDPPPPPPPTSGPAAQPPASHHPPPPSNLTRIVSGISA</sequence>
<feature type="region of interest" description="Disordered" evidence="3">
    <location>
        <begin position="268"/>
        <end position="370"/>
    </location>
</feature>
<dbReference type="InterPro" id="IPR016024">
    <property type="entry name" value="ARM-type_fold"/>
</dbReference>
<organism evidence="5 6">
    <name type="scientific">Powellomyces hirtus</name>
    <dbReference type="NCBI Taxonomy" id="109895"/>
    <lineage>
        <taxon>Eukaryota</taxon>
        <taxon>Fungi</taxon>
        <taxon>Fungi incertae sedis</taxon>
        <taxon>Chytridiomycota</taxon>
        <taxon>Chytridiomycota incertae sedis</taxon>
        <taxon>Chytridiomycetes</taxon>
        <taxon>Spizellomycetales</taxon>
        <taxon>Powellomycetaceae</taxon>
        <taxon>Powellomyces</taxon>
    </lineage>
</organism>
<dbReference type="SUPFAM" id="SSF48371">
    <property type="entry name" value="ARM repeat"/>
    <property type="match status" value="1"/>
</dbReference>
<dbReference type="Pfam" id="PF02145">
    <property type="entry name" value="Rap_GAP"/>
    <property type="match status" value="1"/>
</dbReference>
<dbReference type="EMBL" id="QEAQ01000023">
    <property type="protein sequence ID" value="TPX59587.1"/>
    <property type="molecule type" value="Genomic_DNA"/>
</dbReference>
<dbReference type="FunFam" id="3.40.50.11210:FF:000001">
    <property type="entry name" value="Ral GTPase-activating protein subunit alpha-1 isoform 1"/>
    <property type="match status" value="1"/>
</dbReference>
<feature type="compositionally biased region" description="Polar residues" evidence="3">
    <location>
        <begin position="2189"/>
        <end position="2199"/>
    </location>
</feature>
<name>A0A507E880_9FUNG</name>
<dbReference type="GO" id="GO:0051056">
    <property type="term" value="P:regulation of small GTPase mediated signal transduction"/>
    <property type="evidence" value="ECO:0007669"/>
    <property type="project" value="InterPro"/>
</dbReference>
<feature type="compositionally biased region" description="Polar residues" evidence="3">
    <location>
        <begin position="697"/>
        <end position="712"/>
    </location>
</feature>
<comment type="caution">
    <text evidence="5">The sequence shown here is derived from an EMBL/GenBank/DDBJ whole genome shotgun (WGS) entry which is preliminary data.</text>
</comment>
<reference evidence="5 6" key="1">
    <citation type="journal article" date="2019" name="Sci. Rep.">
        <title>Comparative genomics of chytrid fungi reveal insights into the obligate biotrophic and pathogenic lifestyle of Synchytrium endobioticum.</title>
        <authorList>
            <person name="van de Vossenberg B.T.L.H."/>
            <person name="Warris S."/>
            <person name="Nguyen H.D.T."/>
            <person name="van Gent-Pelzer M.P.E."/>
            <person name="Joly D.L."/>
            <person name="van de Geest H.C."/>
            <person name="Bonants P.J.M."/>
            <person name="Smith D.S."/>
            <person name="Levesque C.A."/>
            <person name="van der Lee T.A.J."/>
        </authorList>
    </citation>
    <scope>NUCLEOTIDE SEQUENCE [LARGE SCALE GENOMIC DNA]</scope>
    <source>
        <strain evidence="5 6">CBS 809.83</strain>
    </source>
</reference>
<feature type="region of interest" description="Disordered" evidence="3">
    <location>
        <begin position="1430"/>
        <end position="1493"/>
    </location>
</feature>
<dbReference type="Proteomes" id="UP000318582">
    <property type="component" value="Unassembled WGS sequence"/>
</dbReference>